<keyword evidence="5" id="KW-0812">Transmembrane</keyword>
<dbReference type="InterPro" id="IPR000700">
    <property type="entry name" value="PAS-assoc_C"/>
</dbReference>
<dbReference type="SMART" id="SM00052">
    <property type="entry name" value="EAL"/>
    <property type="match status" value="1"/>
</dbReference>
<evidence type="ECO:0000313" key="11">
    <source>
        <dbReference type="Proteomes" id="UP000294980"/>
    </source>
</evidence>
<dbReference type="Pfam" id="PF08448">
    <property type="entry name" value="PAS_4"/>
    <property type="match status" value="1"/>
</dbReference>
<evidence type="ECO:0000313" key="10">
    <source>
        <dbReference type="EMBL" id="TCO78584.1"/>
    </source>
</evidence>
<dbReference type="Pfam" id="PF00990">
    <property type="entry name" value="GGDEF"/>
    <property type="match status" value="1"/>
</dbReference>
<dbReference type="InterPro" id="IPR035919">
    <property type="entry name" value="EAL_sf"/>
</dbReference>
<dbReference type="PROSITE" id="PS50887">
    <property type="entry name" value="GGDEF"/>
    <property type="match status" value="1"/>
</dbReference>
<dbReference type="AlphaFoldDB" id="A0A4R2KX52"/>
<feature type="transmembrane region" description="Helical" evidence="5">
    <location>
        <begin position="20"/>
        <end position="41"/>
    </location>
</feature>
<comment type="caution">
    <text evidence="10">The sequence shown here is derived from an EMBL/GenBank/DDBJ whole genome shotgun (WGS) entry which is preliminary data.</text>
</comment>
<keyword evidence="3" id="KW-0973">c-di-GMP</keyword>
<dbReference type="FunFam" id="3.20.20.450:FF:000001">
    <property type="entry name" value="Cyclic di-GMP phosphodiesterase yahA"/>
    <property type="match status" value="1"/>
</dbReference>
<dbReference type="CDD" id="cd01948">
    <property type="entry name" value="EAL"/>
    <property type="match status" value="1"/>
</dbReference>
<dbReference type="RefSeq" id="WP_162883867.1">
    <property type="nucleotide sequence ID" value="NZ_QQSW01000006.1"/>
</dbReference>
<comment type="catalytic activity">
    <reaction evidence="4">
        <text>3',3'-c-di-GMP + H2O = 5'-phosphoguanylyl(3'-&gt;5')guanosine + H(+)</text>
        <dbReference type="Rhea" id="RHEA:24902"/>
        <dbReference type="ChEBI" id="CHEBI:15377"/>
        <dbReference type="ChEBI" id="CHEBI:15378"/>
        <dbReference type="ChEBI" id="CHEBI:58754"/>
        <dbReference type="ChEBI" id="CHEBI:58805"/>
        <dbReference type="EC" id="3.1.4.52"/>
    </reaction>
    <physiologicalReaction direction="left-to-right" evidence="4">
        <dbReference type="Rhea" id="RHEA:24903"/>
    </physiologicalReaction>
</comment>
<reference evidence="10 11" key="1">
    <citation type="submission" date="2019-03" db="EMBL/GenBank/DDBJ databases">
        <title>Genomic Encyclopedia of Type Strains, Phase IV (KMG-IV): sequencing the most valuable type-strain genomes for metagenomic binning, comparative biology and taxonomic classification.</title>
        <authorList>
            <person name="Goeker M."/>
        </authorList>
    </citation>
    <scope>NUCLEOTIDE SEQUENCE [LARGE SCALE GENOMIC DNA]</scope>
    <source>
        <strain evidence="10 11">DSM 23344</strain>
    </source>
</reference>
<dbReference type="PANTHER" id="PTHR44757:SF2">
    <property type="entry name" value="BIOFILM ARCHITECTURE MAINTENANCE PROTEIN MBAA"/>
    <property type="match status" value="1"/>
</dbReference>
<dbReference type="CDD" id="cd00130">
    <property type="entry name" value="PAS"/>
    <property type="match status" value="1"/>
</dbReference>
<evidence type="ECO:0000256" key="3">
    <source>
        <dbReference type="ARBA" id="ARBA00022636"/>
    </source>
</evidence>
<keyword evidence="5" id="KW-1133">Transmembrane helix</keyword>
<keyword evidence="5" id="KW-0472">Membrane</keyword>
<dbReference type="SMART" id="SM00086">
    <property type="entry name" value="PAC"/>
    <property type="match status" value="1"/>
</dbReference>
<feature type="transmembrane region" description="Helical" evidence="5">
    <location>
        <begin position="87"/>
        <end position="105"/>
    </location>
</feature>
<feature type="transmembrane region" description="Helical" evidence="5">
    <location>
        <begin position="111"/>
        <end position="132"/>
    </location>
</feature>
<evidence type="ECO:0000256" key="2">
    <source>
        <dbReference type="ARBA" id="ARBA00012282"/>
    </source>
</evidence>
<evidence type="ECO:0000256" key="1">
    <source>
        <dbReference type="ARBA" id="ARBA00001946"/>
    </source>
</evidence>
<dbReference type="SUPFAM" id="SSF141868">
    <property type="entry name" value="EAL domain-like"/>
    <property type="match status" value="1"/>
</dbReference>
<dbReference type="PANTHER" id="PTHR44757">
    <property type="entry name" value="DIGUANYLATE CYCLASE DGCP"/>
    <property type="match status" value="1"/>
</dbReference>
<name>A0A4R2KX52_9GAMM</name>
<dbReference type="InterPro" id="IPR001633">
    <property type="entry name" value="EAL_dom"/>
</dbReference>
<dbReference type="InterPro" id="IPR052155">
    <property type="entry name" value="Biofilm_reg_signaling"/>
</dbReference>
<dbReference type="GO" id="GO:0071111">
    <property type="term" value="F:cyclic-guanylate-specific phosphodiesterase activity"/>
    <property type="evidence" value="ECO:0007669"/>
    <property type="project" value="UniProtKB-EC"/>
</dbReference>
<evidence type="ECO:0000259" key="9">
    <source>
        <dbReference type="PROSITE" id="PS50887"/>
    </source>
</evidence>
<proteinExistence type="predicted"/>
<evidence type="ECO:0000259" key="6">
    <source>
        <dbReference type="PROSITE" id="PS50112"/>
    </source>
</evidence>
<dbReference type="PROSITE" id="PS50883">
    <property type="entry name" value="EAL"/>
    <property type="match status" value="1"/>
</dbReference>
<organism evidence="10 11">
    <name type="scientific">Chromatocurvus halotolerans</name>
    <dbReference type="NCBI Taxonomy" id="1132028"/>
    <lineage>
        <taxon>Bacteria</taxon>
        <taxon>Pseudomonadati</taxon>
        <taxon>Pseudomonadota</taxon>
        <taxon>Gammaproteobacteria</taxon>
        <taxon>Cellvibrionales</taxon>
        <taxon>Halieaceae</taxon>
        <taxon>Chromatocurvus</taxon>
    </lineage>
</organism>
<dbReference type="CDD" id="cd01949">
    <property type="entry name" value="GGDEF"/>
    <property type="match status" value="1"/>
</dbReference>
<dbReference type="PROSITE" id="PS50112">
    <property type="entry name" value="PAS"/>
    <property type="match status" value="1"/>
</dbReference>
<dbReference type="EC" id="3.1.4.52" evidence="2"/>
<dbReference type="PROSITE" id="PS50113">
    <property type="entry name" value="PAC"/>
    <property type="match status" value="1"/>
</dbReference>
<evidence type="ECO:0000259" key="8">
    <source>
        <dbReference type="PROSITE" id="PS50883"/>
    </source>
</evidence>
<dbReference type="Gene3D" id="3.30.70.270">
    <property type="match status" value="1"/>
</dbReference>
<protein>
    <recommendedName>
        <fullName evidence="2">cyclic-guanylate-specific phosphodiesterase</fullName>
        <ecNumber evidence="2">3.1.4.52</ecNumber>
    </recommendedName>
</protein>
<dbReference type="InterPro" id="IPR035965">
    <property type="entry name" value="PAS-like_dom_sf"/>
</dbReference>
<dbReference type="InterPro" id="IPR000160">
    <property type="entry name" value="GGDEF_dom"/>
</dbReference>
<dbReference type="NCBIfam" id="TIGR00254">
    <property type="entry name" value="GGDEF"/>
    <property type="match status" value="1"/>
</dbReference>
<dbReference type="InterPro" id="IPR013656">
    <property type="entry name" value="PAS_4"/>
</dbReference>
<dbReference type="InterPro" id="IPR001610">
    <property type="entry name" value="PAC"/>
</dbReference>
<dbReference type="SUPFAM" id="SSF55073">
    <property type="entry name" value="Nucleotide cyclase"/>
    <property type="match status" value="1"/>
</dbReference>
<sequence>MGEQSRRQAYIQARQLEDFIGQAPATNAATLAVWLIFYIGLRDNMAAIPLILSGLIMFVACASRILIWHSYQKQPETRAAESWRWRYTIATGGIGVAWSLLYFSLLDFQDLSVVAPVLMLFFGIAGTAAIALSSYMPAFMLYSYPQIATLIAMILAQTQINLSFLMFTVLIYALLITLYARQMGQRNRRQLALSADNAGLVHELGEEVEQREAIIQQRTQALRDSNLQLERQIQHREAAEKAVQVQYTLLRSVLNSTTDLIYYKDYRNEDGLYLGCNQAFADFLGRDIEQITGKNDIALFGQVTGGLRRLDDRETMANGHGTQEAWVTYPDGHKVLLSTLRTPFRDDANEIVGVLAIARDITEQKKSEQTLRRQQQALQHLAHHDQLTGLPNRLKLIETVGKAIGEAIDHGTQLAVLFVDLDHFKDINDSLGHTIGDQLLVAISQRLKKSVRAADMVARLGGDEFTVLIRDLKDEQGAIEVGEKILDAFREAVSIDSHTLKITGSVGISLYPRDGDDTETLLRNADAAMYRSKRDGRNAARLYAADMTEQAMARLALESQLHEAIRNEEFTVRYQPQVDMRSGSVVGAEALLRWNHPMHGLIGPDQFIDVAEDTGLIIDIGAWVLEQACRQREAWKRAGIMQLTMAVNISARQMLDPRFADTVREKVVSAGCNPHEVELEITEGLLIQHPENARRTLQTFRDMGIQVAVDDFGTGYSSLAYLKQYPISKLKIDASFVRDIQHDSNDQAIASAVIALGRSLDLDVIAEGVETGEQSAILIRHGCFLAQGYLYSRSLDAAGFQRFVEQRSGAVLPHPIA</sequence>
<dbReference type="NCBIfam" id="TIGR00229">
    <property type="entry name" value="sensory_box"/>
    <property type="match status" value="1"/>
</dbReference>
<gene>
    <name evidence="10" type="ORF">EV688_101402</name>
</gene>
<feature type="transmembrane region" description="Helical" evidence="5">
    <location>
        <begin position="47"/>
        <end position="67"/>
    </location>
</feature>
<dbReference type="SMART" id="SM00267">
    <property type="entry name" value="GGDEF"/>
    <property type="match status" value="1"/>
</dbReference>
<dbReference type="GO" id="GO:0071732">
    <property type="term" value="P:cellular response to nitric oxide"/>
    <property type="evidence" value="ECO:0007669"/>
    <property type="project" value="UniProtKB-ARBA"/>
</dbReference>
<dbReference type="Pfam" id="PF00563">
    <property type="entry name" value="EAL"/>
    <property type="match status" value="1"/>
</dbReference>
<evidence type="ECO:0000259" key="7">
    <source>
        <dbReference type="PROSITE" id="PS50113"/>
    </source>
</evidence>
<accession>A0A4R2KX52</accession>
<comment type="cofactor">
    <cofactor evidence="1">
        <name>Mg(2+)</name>
        <dbReference type="ChEBI" id="CHEBI:18420"/>
    </cofactor>
</comment>
<feature type="domain" description="PAC" evidence="7">
    <location>
        <begin position="321"/>
        <end position="373"/>
    </location>
</feature>
<dbReference type="InterPro" id="IPR043128">
    <property type="entry name" value="Rev_trsase/Diguanyl_cyclase"/>
</dbReference>
<dbReference type="Gene3D" id="3.20.20.450">
    <property type="entry name" value="EAL domain"/>
    <property type="match status" value="1"/>
</dbReference>
<feature type="domain" description="GGDEF" evidence="9">
    <location>
        <begin position="412"/>
        <end position="545"/>
    </location>
</feature>
<feature type="domain" description="EAL" evidence="8">
    <location>
        <begin position="554"/>
        <end position="808"/>
    </location>
</feature>
<dbReference type="EMBL" id="SLWX01000001">
    <property type="protein sequence ID" value="TCO78584.1"/>
    <property type="molecule type" value="Genomic_DNA"/>
</dbReference>
<dbReference type="InterPro" id="IPR029787">
    <property type="entry name" value="Nucleotide_cyclase"/>
</dbReference>
<dbReference type="SUPFAM" id="SSF55785">
    <property type="entry name" value="PYP-like sensor domain (PAS domain)"/>
    <property type="match status" value="1"/>
</dbReference>
<dbReference type="FunFam" id="3.30.70.270:FF:000001">
    <property type="entry name" value="Diguanylate cyclase domain protein"/>
    <property type="match status" value="1"/>
</dbReference>
<feature type="domain" description="PAS" evidence="6">
    <location>
        <begin position="246"/>
        <end position="297"/>
    </location>
</feature>
<keyword evidence="11" id="KW-1185">Reference proteome</keyword>
<dbReference type="Gene3D" id="3.30.450.20">
    <property type="entry name" value="PAS domain"/>
    <property type="match status" value="1"/>
</dbReference>
<evidence type="ECO:0000256" key="4">
    <source>
        <dbReference type="ARBA" id="ARBA00051114"/>
    </source>
</evidence>
<dbReference type="InterPro" id="IPR000014">
    <property type="entry name" value="PAS"/>
</dbReference>
<dbReference type="Proteomes" id="UP000294980">
    <property type="component" value="Unassembled WGS sequence"/>
</dbReference>
<feature type="transmembrane region" description="Helical" evidence="5">
    <location>
        <begin position="162"/>
        <end position="180"/>
    </location>
</feature>
<evidence type="ECO:0000256" key="5">
    <source>
        <dbReference type="SAM" id="Phobius"/>
    </source>
</evidence>